<organism evidence="2 3">
    <name type="scientific">Massarina eburnea CBS 473.64</name>
    <dbReference type="NCBI Taxonomy" id="1395130"/>
    <lineage>
        <taxon>Eukaryota</taxon>
        <taxon>Fungi</taxon>
        <taxon>Dikarya</taxon>
        <taxon>Ascomycota</taxon>
        <taxon>Pezizomycotina</taxon>
        <taxon>Dothideomycetes</taxon>
        <taxon>Pleosporomycetidae</taxon>
        <taxon>Pleosporales</taxon>
        <taxon>Massarineae</taxon>
        <taxon>Massarinaceae</taxon>
        <taxon>Massarina</taxon>
    </lineage>
</organism>
<keyword evidence="3" id="KW-1185">Reference proteome</keyword>
<proteinExistence type="predicted"/>
<reference evidence="2" key="1">
    <citation type="journal article" date="2020" name="Stud. Mycol.">
        <title>101 Dothideomycetes genomes: a test case for predicting lifestyles and emergence of pathogens.</title>
        <authorList>
            <person name="Haridas S."/>
            <person name="Albert R."/>
            <person name="Binder M."/>
            <person name="Bloem J."/>
            <person name="Labutti K."/>
            <person name="Salamov A."/>
            <person name="Andreopoulos B."/>
            <person name="Baker S."/>
            <person name="Barry K."/>
            <person name="Bills G."/>
            <person name="Bluhm B."/>
            <person name="Cannon C."/>
            <person name="Castanera R."/>
            <person name="Culley D."/>
            <person name="Daum C."/>
            <person name="Ezra D."/>
            <person name="Gonzalez J."/>
            <person name="Henrissat B."/>
            <person name="Kuo A."/>
            <person name="Liang C."/>
            <person name="Lipzen A."/>
            <person name="Lutzoni F."/>
            <person name="Magnuson J."/>
            <person name="Mondo S."/>
            <person name="Nolan M."/>
            <person name="Ohm R."/>
            <person name="Pangilinan J."/>
            <person name="Park H.-J."/>
            <person name="Ramirez L."/>
            <person name="Alfaro M."/>
            <person name="Sun H."/>
            <person name="Tritt A."/>
            <person name="Yoshinaga Y."/>
            <person name="Zwiers L.-H."/>
            <person name="Turgeon B."/>
            <person name="Goodwin S."/>
            <person name="Spatafora J."/>
            <person name="Crous P."/>
            <person name="Grigoriev I."/>
        </authorList>
    </citation>
    <scope>NUCLEOTIDE SEQUENCE</scope>
    <source>
        <strain evidence="2">CBS 473.64</strain>
    </source>
</reference>
<name>A0A6A6SJE7_9PLEO</name>
<dbReference type="AlphaFoldDB" id="A0A6A6SJE7"/>
<feature type="region of interest" description="Disordered" evidence="1">
    <location>
        <begin position="136"/>
        <end position="158"/>
    </location>
</feature>
<gene>
    <name evidence="2" type="ORF">P280DRAFT_18258</name>
</gene>
<protein>
    <submittedName>
        <fullName evidence="2">Uncharacterized protein</fullName>
    </submittedName>
</protein>
<accession>A0A6A6SJE7</accession>
<evidence type="ECO:0000256" key="1">
    <source>
        <dbReference type="SAM" id="MobiDB-lite"/>
    </source>
</evidence>
<evidence type="ECO:0000313" key="3">
    <source>
        <dbReference type="Proteomes" id="UP000799753"/>
    </source>
</evidence>
<dbReference type="EMBL" id="MU006776">
    <property type="protein sequence ID" value="KAF2646753.1"/>
    <property type="molecule type" value="Genomic_DNA"/>
</dbReference>
<feature type="region of interest" description="Disordered" evidence="1">
    <location>
        <begin position="24"/>
        <end position="86"/>
    </location>
</feature>
<evidence type="ECO:0000313" key="2">
    <source>
        <dbReference type="EMBL" id="KAF2646753.1"/>
    </source>
</evidence>
<dbReference type="Proteomes" id="UP000799753">
    <property type="component" value="Unassembled WGS sequence"/>
</dbReference>
<sequence length="158" mass="17894">MPNPIPHLSLLTIPMRCHRTVQAPISKPSLHRHPETSLSNGDHRDGRTSRPYVNHVEPSCLTPASPRLASPSSIVAPTKVPLTRPDDPIQFRTDSIASPEHTRASALTPGAELWYRRLHHRHGVSFPRPRITFLRHRPQPHQSERISPREFSFSSKTL</sequence>